<dbReference type="InterPro" id="IPR051455">
    <property type="entry name" value="Bact_solute-bind_prot3"/>
</dbReference>
<evidence type="ECO:0000256" key="5">
    <source>
        <dbReference type="SAM" id="SignalP"/>
    </source>
</evidence>
<accession>A0ABV0BIC0</accession>
<evidence type="ECO:0000256" key="3">
    <source>
        <dbReference type="ARBA" id="ARBA00022729"/>
    </source>
</evidence>
<keyword evidence="2" id="KW-0813">Transport</keyword>
<proteinExistence type="inferred from homology"/>
<comment type="caution">
    <text evidence="7">The sequence shown here is derived from an EMBL/GenBank/DDBJ whole genome shotgun (WGS) entry which is preliminary data.</text>
</comment>
<dbReference type="RefSeq" id="WP_346336725.1">
    <property type="nucleotide sequence ID" value="NZ_JBBYXI010000002.1"/>
</dbReference>
<dbReference type="Gene3D" id="3.40.190.10">
    <property type="entry name" value="Periplasmic binding protein-like II"/>
    <property type="match status" value="2"/>
</dbReference>
<keyword evidence="3 5" id="KW-0732">Signal</keyword>
<dbReference type="InterPro" id="IPR018313">
    <property type="entry name" value="SBP_3_CS"/>
</dbReference>
<evidence type="ECO:0000256" key="4">
    <source>
        <dbReference type="RuleBase" id="RU003744"/>
    </source>
</evidence>
<dbReference type="InterPro" id="IPR001638">
    <property type="entry name" value="Solute-binding_3/MltF_N"/>
</dbReference>
<dbReference type="PANTHER" id="PTHR30085">
    <property type="entry name" value="AMINO ACID ABC TRANSPORTER PERMEASE"/>
    <property type="match status" value="1"/>
</dbReference>
<dbReference type="SUPFAM" id="SSF53850">
    <property type="entry name" value="Periplasmic binding protein-like II"/>
    <property type="match status" value="1"/>
</dbReference>
<evidence type="ECO:0000259" key="6">
    <source>
        <dbReference type="SMART" id="SM00062"/>
    </source>
</evidence>
<evidence type="ECO:0000313" key="8">
    <source>
        <dbReference type="Proteomes" id="UP001418637"/>
    </source>
</evidence>
<protein>
    <submittedName>
        <fullName evidence="7">Transporter substrate-binding domain-containing protein</fullName>
    </submittedName>
</protein>
<organism evidence="7 8">
    <name type="scientific">Hohaiivirga grylli</name>
    <dbReference type="NCBI Taxonomy" id="3133970"/>
    <lineage>
        <taxon>Bacteria</taxon>
        <taxon>Pseudomonadati</taxon>
        <taxon>Pseudomonadota</taxon>
        <taxon>Alphaproteobacteria</taxon>
        <taxon>Hyphomicrobiales</taxon>
        <taxon>Methylobacteriaceae</taxon>
        <taxon>Hohaiivirga</taxon>
    </lineage>
</organism>
<gene>
    <name evidence="7" type="ORF">WJT86_06540</name>
</gene>
<dbReference type="Pfam" id="PF00497">
    <property type="entry name" value="SBP_bac_3"/>
    <property type="match status" value="1"/>
</dbReference>
<feature type="domain" description="Solute-binding protein family 3/N-terminal" evidence="6">
    <location>
        <begin position="41"/>
        <end position="270"/>
    </location>
</feature>
<feature type="chain" id="PRO_5047457462" evidence="5">
    <location>
        <begin position="25"/>
        <end position="345"/>
    </location>
</feature>
<evidence type="ECO:0000313" key="7">
    <source>
        <dbReference type="EMBL" id="MEN3930720.1"/>
    </source>
</evidence>
<sequence>MRKMTLVLMSLALLSAWGIQEGIAAEAKASNVLSRIKRNGFVSCGVTGQLQGFMQKGSDGEWRGFDIDFCRAVAAAIFNDSTKIKIREIETGAREAALEKRLIDILLARISASLSREMKDGMNVAAITYYDGQGILVSKKLEISSASELADKTICVQKATVKAENVTEFFKNRKIFIKTIGFSSGKETFEGYGRGECDAVSADMATLYSWRVMSPHPEEYTFLPDIISKEPIGPVVLSKDREWGRLLYWVHMAMLDAEELNINQRNVDDEKNSPDAAVQRLLGVEGHIGQDLGLTSTWAHSVIKHVGNYAEVFERNLGADTPLKIKRGQNSLWSEGGLQYGLPLR</sequence>
<dbReference type="EMBL" id="JBBYXI010000002">
    <property type="protein sequence ID" value="MEN3930720.1"/>
    <property type="molecule type" value="Genomic_DNA"/>
</dbReference>
<evidence type="ECO:0000256" key="2">
    <source>
        <dbReference type="ARBA" id="ARBA00022448"/>
    </source>
</evidence>
<name>A0ABV0BIC0_9HYPH</name>
<keyword evidence="8" id="KW-1185">Reference proteome</keyword>
<dbReference type="PROSITE" id="PS01039">
    <property type="entry name" value="SBP_BACTERIAL_3"/>
    <property type="match status" value="1"/>
</dbReference>
<reference evidence="7 8" key="1">
    <citation type="submission" date="2024-04" db="EMBL/GenBank/DDBJ databases">
        <title>A novel species isolated from cricket.</title>
        <authorList>
            <person name="Wang H.-C."/>
        </authorList>
    </citation>
    <scope>NUCLEOTIDE SEQUENCE [LARGE SCALE GENOMIC DNA]</scope>
    <source>
        <strain evidence="7 8">WL0021</strain>
    </source>
</reference>
<comment type="similarity">
    <text evidence="1 4">Belongs to the bacterial solute-binding protein 3 family.</text>
</comment>
<evidence type="ECO:0000256" key="1">
    <source>
        <dbReference type="ARBA" id="ARBA00010333"/>
    </source>
</evidence>
<dbReference type="PANTHER" id="PTHR30085:SF7">
    <property type="entry name" value="AMINO-ACID ABC TRANSPORTER-BINDING PROTEIN YHDW-RELATED"/>
    <property type="match status" value="1"/>
</dbReference>
<dbReference type="Proteomes" id="UP001418637">
    <property type="component" value="Unassembled WGS sequence"/>
</dbReference>
<dbReference type="SMART" id="SM00062">
    <property type="entry name" value="PBPb"/>
    <property type="match status" value="1"/>
</dbReference>
<feature type="signal peptide" evidence="5">
    <location>
        <begin position="1"/>
        <end position="24"/>
    </location>
</feature>